<accession>A0A5C6RM77</accession>
<dbReference type="PANTHER" id="PTHR43804">
    <property type="entry name" value="LD18447P"/>
    <property type="match status" value="1"/>
</dbReference>
<dbReference type="PROSITE" id="PS00745">
    <property type="entry name" value="RF_PROK_I"/>
    <property type="match status" value="1"/>
</dbReference>
<dbReference type="SUPFAM" id="SSF75620">
    <property type="entry name" value="Release factor"/>
    <property type="match status" value="1"/>
</dbReference>
<dbReference type="GO" id="GO:0005737">
    <property type="term" value="C:cytoplasm"/>
    <property type="evidence" value="ECO:0007669"/>
    <property type="project" value="UniProtKB-SubCell"/>
</dbReference>
<keyword evidence="9" id="KW-1185">Reference proteome</keyword>
<dbReference type="NCBIfam" id="NF001859">
    <property type="entry name" value="PRK00591.1"/>
    <property type="match status" value="1"/>
</dbReference>
<dbReference type="SMART" id="SM00937">
    <property type="entry name" value="PCRF"/>
    <property type="match status" value="1"/>
</dbReference>
<dbReference type="InterPro" id="IPR000352">
    <property type="entry name" value="Pep_chain_release_fac_I"/>
</dbReference>
<dbReference type="GO" id="GO:0016149">
    <property type="term" value="F:translation release factor activity, codon specific"/>
    <property type="evidence" value="ECO:0007669"/>
    <property type="project" value="UniProtKB-UniRule"/>
</dbReference>
<dbReference type="Gene3D" id="6.10.140.1950">
    <property type="match status" value="1"/>
</dbReference>
<keyword evidence="3 5" id="KW-0488">Methylation</keyword>
<dbReference type="Pfam" id="PF00472">
    <property type="entry name" value="RF-1"/>
    <property type="match status" value="1"/>
</dbReference>
<dbReference type="HAMAP" id="MF_00093">
    <property type="entry name" value="Rel_fac_1"/>
    <property type="match status" value="1"/>
</dbReference>
<comment type="function">
    <text evidence="1 5">Peptide chain release factor 1 directs the termination of translation in response to the peptide chain termination codons UAG and UAA.</text>
</comment>
<name>A0A5C6RM77_9BACT</name>
<dbReference type="FunFam" id="3.30.70.1660:FF:000002">
    <property type="entry name" value="Peptide chain release factor 1"/>
    <property type="match status" value="1"/>
</dbReference>
<dbReference type="InterPro" id="IPR004373">
    <property type="entry name" value="RF-1"/>
</dbReference>
<dbReference type="NCBIfam" id="TIGR00019">
    <property type="entry name" value="prfA"/>
    <property type="match status" value="1"/>
</dbReference>
<evidence type="ECO:0000313" key="9">
    <source>
        <dbReference type="Proteomes" id="UP000321580"/>
    </source>
</evidence>
<dbReference type="Pfam" id="PF03462">
    <property type="entry name" value="PCRF"/>
    <property type="match status" value="1"/>
</dbReference>
<dbReference type="PANTHER" id="PTHR43804:SF7">
    <property type="entry name" value="LD18447P"/>
    <property type="match status" value="1"/>
</dbReference>
<organism evidence="8 9">
    <name type="scientific">Phaeodactylibacter luteus</name>
    <dbReference type="NCBI Taxonomy" id="1564516"/>
    <lineage>
        <taxon>Bacteria</taxon>
        <taxon>Pseudomonadati</taxon>
        <taxon>Bacteroidota</taxon>
        <taxon>Saprospiria</taxon>
        <taxon>Saprospirales</taxon>
        <taxon>Haliscomenobacteraceae</taxon>
        <taxon>Phaeodactylibacter</taxon>
    </lineage>
</organism>
<comment type="PTM">
    <text evidence="5">Methylated by PrmC. Methylation increases the termination efficiency of RF1.</text>
</comment>
<evidence type="ECO:0000259" key="7">
    <source>
        <dbReference type="PROSITE" id="PS00745"/>
    </source>
</evidence>
<evidence type="ECO:0000256" key="2">
    <source>
        <dbReference type="ARBA" id="ARBA00010835"/>
    </source>
</evidence>
<feature type="domain" description="Prokaryotic-type class I peptide chain release factors" evidence="7">
    <location>
        <begin position="225"/>
        <end position="241"/>
    </location>
</feature>
<dbReference type="Gene3D" id="3.30.160.20">
    <property type="match status" value="1"/>
</dbReference>
<dbReference type="AlphaFoldDB" id="A0A5C6RM77"/>
<evidence type="ECO:0000256" key="6">
    <source>
        <dbReference type="NCBIfam" id="TIGR00019"/>
    </source>
</evidence>
<dbReference type="InterPro" id="IPR050057">
    <property type="entry name" value="Prokaryotic/Mito_RF"/>
</dbReference>
<evidence type="ECO:0000256" key="1">
    <source>
        <dbReference type="ARBA" id="ARBA00002986"/>
    </source>
</evidence>
<comment type="caution">
    <text evidence="8">The sequence shown here is derived from an EMBL/GenBank/DDBJ whole genome shotgun (WGS) entry which is preliminary data.</text>
</comment>
<dbReference type="Gene3D" id="3.30.70.1660">
    <property type="match status" value="1"/>
</dbReference>
<dbReference type="InterPro" id="IPR045853">
    <property type="entry name" value="Pep_chain_release_fac_I_sf"/>
</dbReference>
<comment type="subcellular location">
    <subcellularLocation>
        <location evidence="5">Cytoplasm</location>
    </subcellularLocation>
</comment>
<keyword evidence="5" id="KW-0963">Cytoplasm</keyword>
<protein>
    <recommendedName>
        <fullName evidence="5 6">Peptide chain release factor 1</fullName>
        <shortName evidence="5">RF-1</shortName>
    </recommendedName>
</protein>
<feature type="modified residue" description="N5-methylglutamine" evidence="5">
    <location>
        <position position="232"/>
    </location>
</feature>
<reference evidence="8 9" key="1">
    <citation type="submission" date="2019-08" db="EMBL/GenBank/DDBJ databases">
        <title>Genome of Phaeodactylibacter luteus.</title>
        <authorList>
            <person name="Bowman J.P."/>
        </authorList>
    </citation>
    <scope>NUCLEOTIDE SEQUENCE [LARGE SCALE GENOMIC DNA]</scope>
    <source>
        <strain evidence="8 9">KCTC 42180</strain>
    </source>
</reference>
<evidence type="ECO:0000256" key="3">
    <source>
        <dbReference type="ARBA" id="ARBA00022481"/>
    </source>
</evidence>
<dbReference type="RefSeq" id="WP_147167564.1">
    <property type="nucleotide sequence ID" value="NZ_VOOR01000020.1"/>
</dbReference>
<evidence type="ECO:0000313" key="8">
    <source>
        <dbReference type="EMBL" id="TXB63009.1"/>
    </source>
</evidence>
<dbReference type="OrthoDB" id="9806673at2"/>
<dbReference type="FunFam" id="3.30.160.20:FF:000004">
    <property type="entry name" value="Peptide chain release factor 1"/>
    <property type="match status" value="1"/>
</dbReference>
<dbReference type="Proteomes" id="UP000321580">
    <property type="component" value="Unassembled WGS sequence"/>
</dbReference>
<evidence type="ECO:0000256" key="4">
    <source>
        <dbReference type="ARBA" id="ARBA00022917"/>
    </source>
</evidence>
<dbReference type="EMBL" id="VOOR01000020">
    <property type="protein sequence ID" value="TXB63009.1"/>
    <property type="molecule type" value="Genomic_DNA"/>
</dbReference>
<sequence>MLDKLEAIKDRYIYLEEQLADPEIIADMKRYTKLSKEYKDLKPIVDAYEAYALVMGNIETSREMLKESDPDMREMAQMELDELLPKKAEMEEEIKVLLIPKDPEDSKDVIFEIRSGTGGDEASLFAGDLYRMYTRFFDAKGYRVETVSINEGTVGGYNKIVLEVSGEDVYGTLKFESGAHRVQRIPQTESQGRVHTSAATAVVMPKLEMEDVDINKADLKIDTYRSSGAGGQHVNKTESAVRITHLPTGIVSESQDGRSQIKNREIALQRLYVKIMEVQREQFESEQAAKRKSLVGSGDRAGKIRTYNYPQNRVTDHRLEGEHKNFNLQQVIEGDIEPIIEQLKLAENAEKMKAGAME</sequence>
<evidence type="ECO:0000256" key="5">
    <source>
        <dbReference type="HAMAP-Rule" id="MF_00093"/>
    </source>
</evidence>
<gene>
    <name evidence="5 8" type="primary">prfA</name>
    <name evidence="8" type="ORF">FRY97_10905</name>
</gene>
<comment type="similarity">
    <text evidence="2 5">Belongs to the prokaryotic/mitochondrial release factor family.</text>
</comment>
<dbReference type="InterPro" id="IPR005139">
    <property type="entry name" value="PCRF"/>
</dbReference>
<proteinExistence type="inferred from homology"/>
<keyword evidence="4 5" id="KW-0648">Protein biosynthesis</keyword>